<organism evidence="8 10">
    <name type="scientific">Galleria mellonella</name>
    <name type="common">Greater wax moth</name>
    <dbReference type="NCBI Taxonomy" id="7137"/>
    <lineage>
        <taxon>Eukaryota</taxon>
        <taxon>Metazoa</taxon>
        <taxon>Ecdysozoa</taxon>
        <taxon>Arthropoda</taxon>
        <taxon>Hexapoda</taxon>
        <taxon>Insecta</taxon>
        <taxon>Pterygota</taxon>
        <taxon>Neoptera</taxon>
        <taxon>Endopterygota</taxon>
        <taxon>Lepidoptera</taxon>
        <taxon>Glossata</taxon>
        <taxon>Ditrysia</taxon>
        <taxon>Pyraloidea</taxon>
        <taxon>Pyralidae</taxon>
        <taxon>Galleriinae</taxon>
        <taxon>Galleria</taxon>
    </lineage>
</organism>
<feature type="transmembrane region" description="Helical" evidence="6">
    <location>
        <begin position="315"/>
        <end position="335"/>
    </location>
</feature>
<dbReference type="PROSITE" id="PS50850">
    <property type="entry name" value="MFS"/>
    <property type="match status" value="1"/>
</dbReference>
<dbReference type="SUPFAM" id="SSF103473">
    <property type="entry name" value="MFS general substrate transporter"/>
    <property type="match status" value="1"/>
</dbReference>
<keyword evidence="5" id="KW-0325">Glycoprotein</keyword>
<dbReference type="GeneID" id="113512779"/>
<feature type="transmembrane region" description="Helical" evidence="6">
    <location>
        <begin position="288"/>
        <end position="308"/>
    </location>
</feature>
<feature type="transmembrane region" description="Helical" evidence="6">
    <location>
        <begin position="249"/>
        <end position="268"/>
    </location>
</feature>
<dbReference type="PROSITE" id="PS00217">
    <property type="entry name" value="SUGAR_TRANSPORT_2"/>
    <property type="match status" value="1"/>
</dbReference>
<keyword evidence="8" id="KW-1185">Reference proteome</keyword>
<comment type="subcellular location">
    <subcellularLocation>
        <location evidence="1">Membrane</location>
        <topology evidence="1">Multi-pass membrane protein</topology>
    </subcellularLocation>
</comment>
<dbReference type="InterPro" id="IPR005828">
    <property type="entry name" value="MFS_sugar_transport-like"/>
</dbReference>
<dbReference type="InterPro" id="IPR005829">
    <property type="entry name" value="Sugar_transporter_CS"/>
</dbReference>
<feature type="transmembrane region" description="Helical" evidence="6">
    <location>
        <begin position="417"/>
        <end position="439"/>
    </location>
</feature>
<feature type="transmembrane region" description="Helical" evidence="6">
    <location>
        <begin position="139"/>
        <end position="160"/>
    </location>
</feature>
<dbReference type="Gene3D" id="1.20.1250.20">
    <property type="entry name" value="MFS general substrate transporter like domains"/>
    <property type="match status" value="1"/>
</dbReference>
<protein>
    <submittedName>
        <fullName evidence="9 10">Facilitated trehalose transporter Tret1-like</fullName>
    </submittedName>
</protein>
<dbReference type="PRINTS" id="PR00171">
    <property type="entry name" value="SUGRTRNSPORT"/>
</dbReference>
<feature type="domain" description="Major facilitator superfamily (MFS) profile" evidence="7">
    <location>
        <begin position="8"/>
        <end position="443"/>
    </location>
</feature>
<name>A0ABM3N7D3_GALME</name>
<dbReference type="Pfam" id="PF00083">
    <property type="entry name" value="Sugar_tr"/>
    <property type="match status" value="1"/>
</dbReference>
<gene>
    <name evidence="9 10" type="primary">LOC113512779</name>
</gene>
<sequence length="491" mass="54847">MEQGNRKAQYLIAAAVSLSTATIGVSSGWPTPVIPKLHNNQTSMHFNEQQISWMVALNTPGFVIGSLATSYISDTYGRRSTLLSSALPIAIGTMIVAFFMEAWLLSVTRLMWGLGTGMISTVVNIYMAEITDKDIRARLTVMTKFMFNFGNLLVIVIGYYVSYNTLNYMMLVLPICYASACWFTPETPYYYLKEGKVADAKRVLSKLRKYKNDKELEDALTLMQQDVKNEMRRSSSFKELIVGKQYRKAVIISIGLRIGMVMTGQITTRNYLGRIMQESKSKISLETVFIIFGAVNFLVGVMSSILVDRVGRRPLLVYSFLGTGLSLALTVGYFFCQEILRIDEQYLSPYGVIPFIGIVLSTIISGLGYNSIIFTIGAEIFPLNVKSIAMTSLSVLNGILGFGVAKGYQEIKNVSGLFGVFFIFTTVAFASAIFSYYVVPETKGKSLKEIQIILQGDMYTEDEKLNHVVTENINEEEPGEMTELKVFEKKE</sequence>
<keyword evidence="2 6" id="KW-0812">Transmembrane</keyword>
<evidence type="ECO:0000256" key="4">
    <source>
        <dbReference type="ARBA" id="ARBA00023136"/>
    </source>
</evidence>
<evidence type="ECO:0000256" key="5">
    <source>
        <dbReference type="ARBA" id="ARBA00023180"/>
    </source>
</evidence>
<dbReference type="RefSeq" id="XP_052759497.1">
    <property type="nucleotide sequence ID" value="XM_052903537.1"/>
</dbReference>
<reference evidence="9 10" key="1">
    <citation type="submission" date="2025-05" db="UniProtKB">
        <authorList>
            <consortium name="RefSeq"/>
        </authorList>
    </citation>
    <scope>IDENTIFICATION</scope>
    <source>
        <tissue evidence="9 10">Whole larvae</tissue>
    </source>
</reference>
<evidence type="ECO:0000313" key="9">
    <source>
        <dbReference type="RefSeq" id="XP_052759497.1"/>
    </source>
</evidence>
<evidence type="ECO:0000259" key="7">
    <source>
        <dbReference type="PROSITE" id="PS50850"/>
    </source>
</evidence>
<keyword evidence="4 6" id="KW-0472">Membrane</keyword>
<dbReference type="InterPro" id="IPR036259">
    <property type="entry name" value="MFS_trans_sf"/>
</dbReference>
<feature type="transmembrane region" description="Helical" evidence="6">
    <location>
        <begin position="12"/>
        <end position="31"/>
    </location>
</feature>
<feature type="transmembrane region" description="Helical" evidence="6">
    <location>
        <begin position="85"/>
        <end position="104"/>
    </location>
</feature>
<evidence type="ECO:0000313" key="10">
    <source>
        <dbReference type="RefSeq" id="XP_052759498.1"/>
    </source>
</evidence>
<keyword evidence="3 6" id="KW-1133">Transmembrane helix</keyword>
<dbReference type="PROSITE" id="PS00216">
    <property type="entry name" value="SUGAR_TRANSPORT_1"/>
    <property type="match status" value="1"/>
</dbReference>
<evidence type="ECO:0000256" key="1">
    <source>
        <dbReference type="ARBA" id="ARBA00004141"/>
    </source>
</evidence>
<dbReference type="InterPro" id="IPR020846">
    <property type="entry name" value="MFS_dom"/>
</dbReference>
<evidence type="ECO:0000313" key="8">
    <source>
        <dbReference type="Proteomes" id="UP001652740"/>
    </source>
</evidence>
<dbReference type="PANTHER" id="PTHR48021:SF46">
    <property type="entry name" value="MAJOR FACILITATOR SUPERFAMILY (MFS) PROFILE DOMAIN-CONTAINING PROTEIN"/>
    <property type="match status" value="1"/>
</dbReference>
<dbReference type="Proteomes" id="UP001652740">
    <property type="component" value="Unplaced"/>
</dbReference>
<dbReference type="InterPro" id="IPR050549">
    <property type="entry name" value="MFS_Trehalose_Transporter"/>
</dbReference>
<evidence type="ECO:0000256" key="3">
    <source>
        <dbReference type="ARBA" id="ARBA00022989"/>
    </source>
</evidence>
<evidence type="ECO:0000256" key="2">
    <source>
        <dbReference type="ARBA" id="ARBA00022692"/>
    </source>
</evidence>
<feature type="transmembrane region" description="Helical" evidence="6">
    <location>
        <begin position="166"/>
        <end position="184"/>
    </location>
</feature>
<feature type="transmembrane region" description="Helical" evidence="6">
    <location>
        <begin position="355"/>
        <end position="376"/>
    </location>
</feature>
<proteinExistence type="predicted"/>
<dbReference type="RefSeq" id="XP_052759498.1">
    <property type="nucleotide sequence ID" value="XM_052903538.1"/>
</dbReference>
<dbReference type="PANTHER" id="PTHR48021">
    <property type="match status" value="1"/>
</dbReference>
<feature type="transmembrane region" description="Helical" evidence="6">
    <location>
        <begin position="110"/>
        <end position="127"/>
    </location>
</feature>
<accession>A0ABM3N7D3</accession>
<feature type="transmembrane region" description="Helical" evidence="6">
    <location>
        <begin position="51"/>
        <end position="73"/>
    </location>
</feature>
<evidence type="ECO:0000256" key="6">
    <source>
        <dbReference type="SAM" id="Phobius"/>
    </source>
</evidence>
<dbReference type="InterPro" id="IPR003663">
    <property type="entry name" value="Sugar/inositol_transpt"/>
</dbReference>
<feature type="transmembrane region" description="Helical" evidence="6">
    <location>
        <begin position="388"/>
        <end position="405"/>
    </location>
</feature>